<dbReference type="EMBL" id="BAAARK010000001">
    <property type="protein sequence ID" value="GAA2643021.1"/>
    <property type="molecule type" value="Genomic_DNA"/>
</dbReference>
<organism evidence="1 2">
    <name type="scientific">Streptomyces lunalinharesii</name>
    <dbReference type="NCBI Taxonomy" id="333384"/>
    <lineage>
        <taxon>Bacteria</taxon>
        <taxon>Bacillati</taxon>
        <taxon>Actinomycetota</taxon>
        <taxon>Actinomycetes</taxon>
        <taxon>Kitasatosporales</taxon>
        <taxon>Streptomycetaceae</taxon>
        <taxon>Streptomyces</taxon>
    </lineage>
</organism>
<reference evidence="2" key="1">
    <citation type="journal article" date="2019" name="Int. J. Syst. Evol. Microbiol.">
        <title>The Global Catalogue of Microorganisms (GCM) 10K type strain sequencing project: providing services to taxonomists for standard genome sequencing and annotation.</title>
        <authorList>
            <consortium name="The Broad Institute Genomics Platform"/>
            <consortium name="The Broad Institute Genome Sequencing Center for Infectious Disease"/>
            <person name="Wu L."/>
            <person name="Ma J."/>
        </authorList>
    </citation>
    <scope>NUCLEOTIDE SEQUENCE [LARGE SCALE GENOMIC DNA]</scope>
    <source>
        <strain evidence="2">JCM 16374</strain>
    </source>
</reference>
<sequence length="61" mass="6316">MLGILNARRGERVWEVGAGTGWNAALMAHVVGPQNVTSVEVDAKVAGQAADHLERLAPAPG</sequence>
<accession>A0ABP6DJI6</accession>
<gene>
    <name evidence="1" type="ORF">GCM10009864_00430</name>
</gene>
<proteinExistence type="predicted"/>
<name>A0ABP6DJI6_9ACTN</name>
<comment type="caution">
    <text evidence="1">The sequence shown here is derived from an EMBL/GenBank/DDBJ whole genome shotgun (WGS) entry which is preliminary data.</text>
</comment>
<dbReference type="Gene3D" id="3.40.50.150">
    <property type="entry name" value="Vaccinia Virus protein VP39"/>
    <property type="match status" value="1"/>
</dbReference>
<dbReference type="InterPro" id="IPR029063">
    <property type="entry name" value="SAM-dependent_MTases_sf"/>
</dbReference>
<keyword evidence="2" id="KW-1185">Reference proteome</keyword>
<dbReference type="Pfam" id="PF01135">
    <property type="entry name" value="PCMT"/>
    <property type="match status" value="1"/>
</dbReference>
<evidence type="ECO:0000313" key="2">
    <source>
        <dbReference type="Proteomes" id="UP001500994"/>
    </source>
</evidence>
<protein>
    <recommendedName>
        <fullName evidence="3">Protein-L-isoaspartate O-methyltransferase</fullName>
    </recommendedName>
</protein>
<evidence type="ECO:0008006" key="3">
    <source>
        <dbReference type="Google" id="ProtNLM"/>
    </source>
</evidence>
<evidence type="ECO:0000313" key="1">
    <source>
        <dbReference type="EMBL" id="GAA2643021.1"/>
    </source>
</evidence>
<dbReference type="SUPFAM" id="SSF53335">
    <property type="entry name" value="S-adenosyl-L-methionine-dependent methyltransferases"/>
    <property type="match status" value="1"/>
</dbReference>
<dbReference type="Proteomes" id="UP001500994">
    <property type="component" value="Unassembled WGS sequence"/>
</dbReference>